<dbReference type="InterPro" id="IPR017850">
    <property type="entry name" value="Alkaline_phosphatase_core_sf"/>
</dbReference>
<accession>A0A077RAD2</accession>
<dbReference type="GO" id="GO:0016788">
    <property type="term" value="F:hydrolase activity, acting on ester bonds"/>
    <property type="evidence" value="ECO:0007669"/>
    <property type="project" value="InterPro"/>
</dbReference>
<keyword evidence="1" id="KW-0378">Hydrolase</keyword>
<dbReference type="InterPro" id="IPR007312">
    <property type="entry name" value="Phosphoesterase"/>
</dbReference>
<proteinExistence type="predicted"/>
<dbReference type="FunFam" id="3.40.720.10:FF:000064">
    <property type="entry name" value="Probable acid phosphatase Pho610"/>
    <property type="match status" value="1"/>
</dbReference>
<dbReference type="EMBL" id="HG529680">
    <property type="protein sequence ID" value="CDI56231.1"/>
    <property type="molecule type" value="Genomic_DNA"/>
</dbReference>
<dbReference type="Pfam" id="PF04185">
    <property type="entry name" value="Phosphoesterase"/>
    <property type="match status" value="1"/>
</dbReference>
<protein>
    <submittedName>
        <fullName evidence="2">Related to acid phosphatase</fullName>
    </submittedName>
</protein>
<dbReference type="AlphaFoldDB" id="A0A077RAD2"/>
<organism evidence="2">
    <name type="scientific">Melanopsichium pennsylvanicum 4</name>
    <dbReference type="NCBI Taxonomy" id="1398559"/>
    <lineage>
        <taxon>Eukaryota</taxon>
        <taxon>Fungi</taxon>
        <taxon>Dikarya</taxon>
        <taxon>Basidiomycota</taxon>
        <taxon>Ustilaginomycotina</taxon>
        <taxon>Ustilaginomycetes</taxon>
        <taxon>Ustilaginales</taxon>
        <taxon>Ustilaginaceae</taxon>
        <taxon>Melanopsichium</taxon>
    </lineage>
</organism>
<dbReference type="GO" id="GO:0009395">
    <property type="term" value="P:phospholipid catabolic process"/>
    <property type="evidence" value="ECO:0007669"/>
    <property type="project" value="TreeGrafter"/>
</dbReference>
<evidence type="ECO:0000313" key="2">
    <source>
        <dbReference type="EMBL" id="CDI56231.1"/>
    </source>
</evidence>
<dbReference type="PANTHER" id="PTHR31956">
    <property type="entry name" value="NON-SPECIFIC PHOSPHOLIPASE C4-RELATED"/>
    <property type="match status" value="1"/>
</dbReference>
<dbReference type="PANTHER" id="PTHR31956:SF8">
    <property type="entry name" value="ACID PHOSPHATASE PHOA (AFU_ORTHOLOGUE AFUA_1G03570)"/>
    <property type="match status" value="1"/>
</dbReference>
<name>A0A077RAD2_9BASI</name>
<dbReference type="SUPFAM" id="SSF53649">
    <property type="entry name" value="Alkaline phosphatase-like"/>
    <property type="match status" value="1"/>
</dbReference>
<reference evidence="2" key="1">
    <citation type="journal article" date="2014" name="Genome Biol. Evol.">
        <title>Gene Loss Rather Than Gene Gain Is Associated with a Host Jump from Monocots to Dicots in the Smut Fungus Melanopsichium pennsylvanicum.</title>
        <authorList>
            <person name="Sharma R."/>
            <person name="Mishra B."/>
            <person name="Runge F."/>
            <person name="Thines M."/>
        </authorList>
    </citation>
    <scope>NUCLEOTIDE SEQUENCE</scope>
    <source>
        <strain evidence="2">4</strain>
    </source>
</reference>
<sequence length="480" mass="51706">MKAPFAAAVVAVTAGVSAGPIEKRAHIAQSFSPPSTSPLVQSSNYVGYNNASYPTHEVVPGKAFDRVIQIWLENTDYEAAISTPAMQALIPEGVLFDNYYAVTHPSEPNYIASVAGDFFGLADDSFNHIPTNITTVFDLLDDGGKNGKPISYACYNENMPYDGFTGFNYTSKNYITPGAPDYTYYVRKHNPCAIMDYVSGNKTRALYNRNFNDLAADIGNNTVPQWLFNIAQSFLTPNMLDDGHDTSAAFFSNWTDYFLTPLLKEPKFNSNRTLVLLTFDENDSYTAANRIFTIALGGAIPSNLKNTTDHTYMTHYSALSSVEANWGLKSLGRGDTNKTMSNVFPLYADVFGYQNTQVDDADIPQTNLTGVAPGPLSDTSFTLFYAPDDVKVVGAGGQPVLVKNGLNISQTLATLPQSNLTALGQKNIWNTDPGYNNVNVSVAAAKSGHSVAKTNSAAKPVIAGTGIIAGVVFAAASLLL</sequence>
<dbReference type="Gene3D" id="3.40.720.10">
    <property type="entry name" value="Alkaline Phosphatase, subunit A"/>
    <property type="match status" value="1"/>
</dbReference>
<evidence type="ECO:0000256" key="1">
    <source>
        <dbReference type="ARBA" id="ARBA00022801"/>
    </source>
</evidence>